<evidence type="ECO:0000256" key="5">
    <source>
        <dbReference type="ARBA" id="ARBA00023136"/>
    </source>
</evidence>
<name>A0A845QG96_9FIRM</name>
<gene>
    <name evidence="9" type="ORF">D0435_03935</name>
</gene>
<dbReference type="InterPro" id="IPR003838">
    <property type="entry name" value="ABC3_permease_C"/>
</dbReference>
<evidence type="ECO:0000256" key="4">
    <source>
        <dbReference type="ARBA" id="ARBA00022989"/>
    </source>
</evidence>
<feature type="transmembrane region" description="Helical" evidence="7">
    <location>
        <begin position="252"/>
        <end position="274"/>
    </location>
</feature>
<evidence type="ECO:0000256" key="1">
    <source>
        <dbReference type="ARBA" id="ARBA00004651"/>
    </source>
</evidence>
<feature type="transmembrane region" description="Helical" evidence="7">
    <location>
        <begin position="313"/>
        <end position="337"/>
    </location>
</feature>
<feature type="transmembrane region" description="Helical" evidence="7">
    <location>
        <begin position="768"/>
        <end position="792"/>
    </location>
</feature>
<keyword evidence="2" id="KW-1003">Cell membrane</keyword>
<comment type="subcellular location">
    <subcellularLocation>
        <location evidence="1">Cell membrane</location>
        <topology evidence="1">Multi-pass membrane protein</topology>
    </subcellularLocation>
</comment>
<feature type="transmembrane region" description="Helical" evidence="7">
    <location>
        <begin position="812"/>
        <end position="833"/>
    </location>
</feature>
<keyword evidence="4 7" id="KW-1133">Transmembrane helix</keyword>
<feature type="domain" description="ABC3 transporter permease C-terminal" evidence="8">
    <location>
        <begin position="261"/>
        <end position="386"/>
    </location>
</feature>
<feature type="transmembrane region" description="Helical" evidence="7">
    <location>
        <begin position="427"/>
        <end position="447"/>
    </location>
</feature>
<keyword evidence="5 7" id="KW-0472">Membrane</keyword>
<dbReference type="Proteomes" id="UP000446866">
    <property type="component" value="Unassembled WGS sequence"/>
</dbReference>
<evidence type="ECO:0000256" key="6">
    <source>
        <dbReference type="ARBA" id="ARBA00038076"/>
    </source>
</evidence>
<dbReference type="EMBL" id="QXWK01000005">
    <property type="protein sequence ID" value="NBH60809.1"/>
    <property type="molecule type" value="Genomic_DNA"/>
</dbReference>
<evidence type="ECO:0000313" key="10">
    <source>
        <dbReference type="Proteomes" id="UP000446866"/>
    </source>
</evidence>
<feature type="transmembrane region" description="Helical" evidence="7">
    <location>
        <begin position="357"/>
        <end position="378"/>
    </location>
</feature>
<accession>A0A845QG96</accession>
<dbReference type="InterPro" id="IPR050250">
    <property type="entry name" value="Macrolide_Exporter_MacB"/>
</dbReference>
<evidence type="ECO:0000313" key="9">
    <source>
        <dbReference type="EMBL" id="NBH60809.1"/>
    </source>
</evidence>
<reference evidence="9 10" key="1">
    <citation type="submission" date="2018-08" db="EMBL/GenBank/DDBJ databases">
        <title>Murine metabolic-syndrome-specific gut microbial biobank.</title>
        <authorList>
            <person name="Liu C."/>
        </authorList>
    </citation>
    <scope>NUCLEOTIDE SEQUENCE [LARGE SCALE GENOMIC DNA]</scope>
    <source>
        <strain evidence="9 10">28</strain>
    </source>
</reference>
<evidence type="ECO:0000256" key="7">
    <source>
        <dbReference type="SAM" id="Phobius"/>
    </source>
</evidence>
<evidence type="ECO:0000259" key="8">
    <source>
        <dbReference type="Pfam" id="PF02687"/>
    </source>
</evidence>
<comment type="caution">
    <text evidence="9">The sequence shown here is derived from an EMBL/GenBank/DDBJ whole genome shotgun (WGS) entry which is preliminary data.</text>
</comment>
<dbReference type="Pfam" id="PF02687">
    <property type="entry name" value="FtsX"/>
    <property type="match status" value="2"/>
</dbReference>
<proteinExistence type="inferred from homology"/>
<comment type="similarity">
    <text evidence="6">Belongs to the ABC-4 integral membrane protein family.</text>
</comment>
<dbReference type="PANTHER" id="PTHR30572">
    <property type="entry name" value="MEMBRANE COMPONENT OF TRANSPORTER-RELATED"/>
    <property type="match status" value="1"/>
</dbReference>
<keyword evidence="10" id="KW-1185">Reference proteome</keyword>
<feature type="transmembrane region" description="Helical" evidence="7">
    <location>
        <begin position="720"/>
        <end position="747"/>
    </location>
</feature>
<protein>
    <submittedName>
        <fullName evidence="9">ABC transporter permease</fullName>
    </submittedName>
</protein>
<keyword evidence="3 7" id="KW-0812">Transmembrane</keyword>
<evidence type="ECO:0000256" key="2">
    <source>
        <dbReference type="ARBA" id="ARBA00022475"/>
    </source>
</evidence>
<dbReference type="RefSeq" id="WP_160201102.1">
    <property type="nucleotide sequence ID" value="NZ_QXWK01000005.1"/>
</dbReference>
<dbReference type="AlphaFoldDB" id="A0A845QG96"/>
<feature type="domain" description="ABC3 transporter permease C-terminal" evidence="8">
    <location>
        <begin position="727"/>
        <end position="838"/>
    </location>
</feature>
<dbReference type="PANTHER" id="PTHR30572:SF4">
    <property type="entry name" value="ABC TRANSPORTER PERMEASE YTRF"/>
    <property type="match status" value="1"/>
</dbReference>
<organism evidence="9 10">
    <name type="scientific">Anaerotruncus colihominis</name>
    <dbReference type="NCBI Taxonomy" id="169435"/>
    <lineage>
        <taxon>Bacteria</taxon>
        <taxon>Bacillati</taxon>
        <taxon>Bacillota</taxon>
        <taxon>Clostridia</taxon>
        <taxon>Eubacteriales</taxon>
        <taxon>Oscillospiraceae</taxon>
        <taxon>Anaerotruncus</taxon>
    </lineage>
</organism>
<sequence length="850" mass="94924">MRNNNREVLRLLSRRLYQANLNRNRVLTCAVAFVVLLIFSVFSLSAGKLEADCLLYARMMGTTASTTLERATEEQIAVIENLDYIKAVGKEVYIGEAEAFSCLVLDETAYENMQAPAYSDIHGVYPKEADEVMLPMRALSDLGIAKPHLGMEIDVTMQTTGGQRLQQTFRLSGYYTEYVEAAKAPPYGFFSERFLEKEHLASQKYTTLLIKQQDSLDGEATEDRLYQDVEMTDDTQQFFGGNALTYSAIYEFAGGFDVAVILAIVIFAGAWLLLYNIMSISMVEHVRQYGLLKTLGTTNGQLARIVYRQTGRIVCKGCLLGMAAGMAMTVFIVPKLLENLYLHEFGSASAMIAFKPWILVFAVGFGVFVTFAATSLAMMKVIGMQPIEAVKFVGLSASRKKKQKPGNQRFSLALLACRNLFLYRKRFVIAIISLTLSMTVFLSVVVLSTGLDQTAQIEYDNQDFSIMCGASAMTAEDYTDDEIHFDPDFAQRLLDLPGVTEAETVDGGFGRVKSSETALSMRLASWKLEHETFLPFVVQTLHDDVLEELAMYVAEKGLSEMVDMDAVRAGKGFIVLHYHNLSQAMEEKSKEAVGQPVQLFSLAKDRKIQMECSGYLDFTAKGFPNMMTTWNGPSILYFLVSEEGFARMGLPERIFRLDFNVEPASEPLVKAQAERMVSAYNRAQKKLHPADLQYEQGILEITAKSDLLTAARDYIGSSRVIMGGICLVLLSMGLLNYINVTLTGLTARRKEFAVMESLGMTRKQLRKSIVLEGIFYSLIVTGLTLTVGSGVLYGMRQLVNQRIAYFTFSYPWAALLCGVMFLFAICIVIPLVLQKKTVRDSVIERLRMYT</sequence>
<dbReference type="GO" id="GO:0005886">
    <property type="term" value="C:plasma membrane"/>
    <property type="evidence" value="ECO:0007669"/>
    <property type="project" value="UniProtKB-SubCell"/>
</dbReference>
<evidence type="ECO:0000256" key="3">
    <source>
        <dbReference type="ARBA" id="ARBA00022692"/>
    </source>
</evidence>
<dbReference type="GO" id="GO:0022857">
    <property type="term" value="F:transmembrane transporter activity"/>
    <property type="evidence" value="ECO:0007669"/>
    <property type="project" value="TreeGrafter"/>
</dbReference>